<dbReference type="RefSeq" id="WP_076378773.1">
    <property type="nucleotide sequence ID" value="NZ_AP017422.1"/>
</dbReference>
<sequence>MKLKLLFFYSFVLFTSLTQAQRSLSKEEILKEMIKNGDVKNTSGDSAISALYHLKVVNLKAGLEKLRERGVDTFACWVETYPGIVARDSCGAPFVKKAYILWAYGGSFFAKRLINNCEFEETTTAFASELFDYYKQNSRIINQEYVMPLVYSGEIRKDSSFRYEGAIVFHETQYYLYLQSGSVSKLINVAKSFFTDEKSIFYKDNLNAKWFRLFNKAKEVLKSL</sequence>
<keyword evidence="3" id="KW-1185">Reference proteome</keyword>
<protein>
    <submittedName>
        <fullName evidence="2">Uncharacterized protein</fullName>
    </submittedName>
</protein>
<keyword evidence="1" id="KW-0732">Signal</keyword>
<dbReference type="Proteomes" id="UP000186917">
    <property type="component" value="Unassembled WGS sequence"/>
</dbReference>
<dbReference type="AlphaFoldDB" id="A0A173MJF7"/>
<evidence type="ECO:0000313" key="3">
    <source>
        <dbReference type="Proteomes" id="UP000186917"/>
    </source>
</evidence>
<proteinExistence type="predicted"/>
<accession>A0A173MJF7</accession>
<reference evidence="3" key="1">
    <citation type="submission" date="2017-01" db="EMBL/GenBank/DDBJ databases">
        <authorList>
            <person name="Varghese N."/>
            <person name="Submissions S."/>
        </authorList>
    </citation>
    <scope>NUCLEOTIDE SEQUENCE [LARGE SCALE GENOMIC DNA]</scope>
    <source>
        <strain evidence="3">DSM 21054</strain>
    </source>
</reference>
<dbReference type="STRING" id="477680.SAMN05421788_103115"/>
<evidence type="ECO:0000313" key="2">
    <source>
        <dbReference type="EMBL" id="SIT04501.1"/>
    </source>
</evidence>
<evidence type="ECO:0000256" key="1">
    <source>
        <dbReference type="SAM" id="SignalP"/>
    </source>
</evidence>
<name>A0A173MJF7_9BACT</name>
<feature type="chain" id="PRO_5030023046" evidence="1">
    <location>
        <begin position="21"/>
        <end position="224"/>
    </location>
</feature>
<gene>
    <name evidence="2" type="ORF">SAMN05421788_103115</name>
</gene>
<feature type="signal peptide" evidence="1">
    <location>
        <begin position="1"/>
        <end position="20"/>
    </location>
</feature>
<dbReference type="KEGG" id="fln:FLA_3796"/>
<organism evidence="2 3">
    <name type="scientific">Filimonas lacunae</name>
    <dbReference type="NCBI Taxonomy" id="477680"/>
    <lineage>
        <taxon>Bacteria</taxon>
        <taxon>Pseudomonadati</taxon>
        <taxon>Bacteroidota</taxon>
        <taxon>Chitinophagia</taxon>
        <taxon>Chitinophagales</taxon>
        <taxon>Chitinophagaceae</taxon>
        <taxon>Filimonas</taxon>
    </lineage>
</organism>
<dbReference type="EMBL" id="FTOR01000003">
    <property type="protein sequence ID" value="SIT04501.1"/>
    <property type="molecule type" value="Genomic_DNA"/>
</dbReference>